<dbReference type="AlphaFoldDB" id="A0A2K1JQN0"/>
<dbReference type="Gramene" id="Pp3c12_13460V3.1">
    <property type="protein sequence ID" value="PAC:32974245.CDS.1"/>
    <property type="gene ID" value="Pp3c12_13460"/>
</dbReference>
<proteinExistence type="predicted"/>
<dbReference type="EnsemblPlants" id="Pp3c12_13460V3.2">
    <property type="protein sequence ID" value="PAC:32974246.CDS.1"/>
    <property type="gene ID" value="Pp3c12_13460"/>
</dbReference>
<dbReference type="InParanoid" id="A0A2K1JQN0"/>
<gene>
    <name evidence="1" type="ORF">PHYPA_016223</name>
</gene>
<dbReference type="EMBL" id="ABEU02000012">
    <property type="protein sequence ID" value="PNR43840.1"/>
    <property type="molecule type" value="Genomic_DNA"/>
</dbReference>
<organism evidence="1">
    <name type="scientific">Physcomitrium patens</name>
    <name type="common">Spreading-leaved earth moss</name>
    <name type="synonym">Physcomitrella patens</name>
    <dbReference type="NCBI Taxonomy" id="3218"/>
    <lineage>
        <taxon>Eukaryota</taxon>
        <taxon>Viridiplantae</taxon>
        <taxon>Streptophyta</taxon>
        <taxon>Embryophyta</taxon>
        <taxon>Bryophyta</taxon>
        <taxon>Bryophytina</taxon>
        <taxon>Bryopsida</taxon>
        <taxon>Funariidae</taxon>
        <taxon>Funariales</taxon>
        <taxon>Funariaceae</taxon>
        <taxon>Physcomitrium</taxon>
    </lineage>
</organism>
<dbReference type="EnsemblPlants" id="Pp3c12_13460V3.1">
    <property type="protein sequence ID" value="PAC:32974245.CDS.1"/>
    <property type="gene ID" value="Pp3c12_13460"/>
</dbReference>
<reference evidence="1 3" key="2">
    <citation type="journal article" date="2018" name="Plant J.">
        <title>The Physcomitrella patens chromosome-scale assembly reveals moss genome structure and evolution.</title>
        <authorList>
            <person name="Lang D."/>
            <person name="Ullrich K.K."/>
            <person name="Murat F."/>
            <person name="Fuchs J."/>
            <person name="Jenkins J."/>
            <person name="Haas F.B."/>
            <person name="Piednoel M."/>
            <person name="Gundlach H."/>
            <person name="Van Bel M."/>
            <person name="Meyberg R."/>
            <person name="Vives C."/>
            <person name="Morata J."/>
            <person name="Symeonidi A."/>
            <person name="Hiss M."/>
            <person name="Muchero W."/>
            <person name="Kamisugi Y."/>
            <person name="Saleh O."/>
            <person name="Blanc G."/>
            <person name="Decker E.L."/>
            <person name="van Gessel N."/>
            <person name="Grimwood J."/>
            <person name="Hayes R.D."/>
            <person name="Graham S.W."/>
            <person name="Gunter L.E."/>
            <person name="McDaniel S.F."/>
            <person name="Hoernstein S.N.W."/>
            <person name="Larsson A."/>
            <person name="Li F.W."/>
            <person name="Perroud P.F."/>
            <person name="Phillips J."/>
            <person name="Ranjan P."/>
            <person name="Rokshar D.S."/>
            <person name="Rothfels C.J."/>
            <person name="Schneider L."/>
            <person name="Shu S."/>
            <person name="Stevenson D.W."/>
            <person name="Thummler F."/>
            <person name="Tillich M."/>
            <person name="Villarreal Aguilar J.C."/>
            <person name="Widiez T."/>
            <person name="Wong G.K."/>
            <person name="Wymore A."/>
            <person name="Zhang Y."/>
            <person name="Zimmer A.D."/>
            <person name="Quatrano R.S."/>
            <person name="Mayer K.F.X."/>
            <person name="Goodstein D."/>
            <person name="Casacuberta J.M."/>
            <person name="Vandepoele K."/>
            <person name="Reski R."/>
            <person name="Cuming A.C."/>
            <person name="Tuskan G.A."/>
            <person name="Maumus F."/>
            <person name="Salse J."/>
            <person name="Schmutz J."/>
            <person name="Rensing S.A."/>
        </authorList>
    </citation>
    <scope>NUCLEOTIDE SEQUENCE [LARGE SCALE GENOMIC DNA]</scope>
    <source>
        <strain evidence="2 3">cv. Gransden 2004</strain>
    </source>
</reference>
<dbReference type="Gramene" id="Pp3c12_13460V3.2">
    <property type="protein sequence ID" value="PAC:32974246.CDS.1"/>
    <property type="gene ID" value="Pp3c12_13460"/>
</dbReference>
<sequence>MGNSRGLNGELNPFWMGTNIFDCPLLHGTNNVVHHAIPFYFCILYFHKVGVPHFSHSCSNQTLI</sequence>
<evidence type="ECO:0000313" key="2">
    <source>
        <dbReference type="EnsemblPlants" id="PAC:32974245.CDS.1"/>
    </source>
</evidence>
<evidence type="ECO:0000313" key="3">
    <source>
        <dbReference type="Proteomes" id="UP000006727"/>
    </source>
</evidence>
<reference evidence="2" key="3">
    <citation type="submission" date="2020-12" db="UniProtKB">
        <authorList>
            <consortium name="EnsemblPlants"/>
        </authorList>
    </citation>
    <scope>IDENTIFICATION</scope>
</reference>
<dbReference type="PaxDb" id="3218-PP1S70_294V6.1"/>
<protein>
    <submittedName>
        <fullName evidence="1 2">Uncharacterized protein</fullName>
    </submittedName>
</protein>
<keyword evidence="3" id="KW-1185">Reference proteome</keyword>
<dbReference type="Proteomes" id="UP000006727">
    <property type="component" value="Chromosome 12"/>
</dbReference>
<evidence type="ECO:0000313" key="1">
    <source>
        <dbReference type="EMBL" id="PNR43840.1"/>
    </source>
</evidence>
<reference evidence="1 3" key="1">
    <citation type="journal article" date="2008" name="Science">
        <title>The Physcomitrella genome reveals evolutionary insights into the conquest of land by plants.</title>
        <authorList>
            <person name="Rensing S."/>
            <person name="Lang D."/>
            <person name="Zimmer A."/>
            <person name="Terry A."/>
            <person name="Salamov A."/>
            <person name="Shapiro H."/>
            <person name="Nishiyama T."/>
            <person name="Perroud P.-F."/>
            <person name="Lindquist E."/>
            <person name="Kamisugi Y."/>
            <person name="Tanahashi T."/>
            <person name="Sakakibara K."/>
            <person name="Fujita T."/>
            <person name="Oishi K."/>
            <person name="Shin-I T."/>
            <person name="Kuroki Y."/>
            <person name="Toyoda A."/>
            <person name="Suzuki Y."/>
            <person name="Hashimoto A."/>
            <person name="Yamaguchi K."/>
            <person name="Sugano A."/>
            <person name="Kohara Y."/>
            <person name="Fujiyama A."/>
            <person name="Anterola A."/>
            <person name="Aoki S."/>
            <person name="Ashton N."/>
            <person name="Barbazuk W.B."/>
            <person name="Barker E."/>
            <person name="Bennetzen J."/>
            <person name="Bezanilla M."/>
            <person name="Blankenship R."/>
            <person name="Cho S.H."/>
            <person name="Dutcher S."/>
            <person name="Estelle M."/>
            <person name="Fawcett J.A."/>
            <person name="Gundlach H."/>
            <person name="Hanada K."/>
            <person name="Heyl A."/>
            <person name="Hicks K.A."/>
            <person name="Hugh J."/>
            <person name="Lohr M."/>
            <person name="Mayer K."/>
            <person name="Melkozernov A."/>
            <person name="Murata T."/>
            <person name="Nelson D."/>
            <person name="Pils B."/>
            <person name="Prigge M."/>
            <person name="Reiss B."/>
            <person name="Renner T."/>
            <person name="Rombauts S."/>
            <person name="Rushton P."/>
            <person name="Sanderfoot A."/>
            <person name="Schween G."/>
            <person name="Shiu S.-H."/>
            <person name="Stueber K."/>
            <person name="Theodoulou F.L."/>
            <person name="Tu H."/>
            <person name="Van de Peer Y."/>
            <person name="Verrier P.J."/>
            <person name="Waters E."/>
            <person name="Wood A."/>
            <person name="Yang L."/>
            <person name="Cove D."/>
            <person name="Cuming A."/>
            <person name="Hasebe M."/>
            <person name="Lucas S."/>
            <person name="Mishler D.B."/>
            <person name="Reski R."/>
            <person name="Grigoriev I."/>
            <person name="Quatrano R.S."/>
            <person name="Boore J.L."/>
        </authorList>
    </citation>
    <scope>NUCLEOTIDE SEQUENCE [LARGE SCALE GENOMIC DNA]</scope>
    <source>
        <strain evidence="2 3">cv. Gransden 2004</strain>
    </source>
</reference>
<accession>A0A2K1JQN0</accession>
<name>A0A2K1JQN0_PHYPA</name>